<organism evidence="9 10">
    <name type="scientific">Nocardia rhamnosiphila</name>
    <dbReference type="NCBI Taxonomy" id="426716"/>
    <lineage>
        <taxon>Bacteria</taxon>
        <taxon>Bacillati</taxon>
        <taxon>Actinomycetota</taxon>
        <taxon>Actinomycetes</taxon>
        <taxon>Mycobacteriales</taxon>
        <taxon>Nocardiaceae</taxon>
        <taxon>Nocardia</taxon>
    </lineage>
</organism>
<evidence type="ECO:0000259" key="8">
    <source>
        <dbReference type="PROSITE" id="PS50928"/>
    </source>
</evidence>
<name>A0ABV2WI29_9NOCA</name>
<dbReference type="PANTHER" id="PTHR30151:SF0">
    <property type="entry name" value="ABC TRANSPORTER PERMEASE PROTEIN MJ0413-RELATED"/>
    <property type="match status" value="1"/>
</dbReference>
<evidence type="ECO:0000256" key="3">
    <source>
        <dbReference type="ARBA" id="ARBA00022475"/>
    </source>
</evidence>
<dbReference type="CDD" id="cd06261">
    <property type="entry name" value="TM_PBP2"/>
    <property type="match status" value="1"/>
</dbReference>
<sequence>MTESRLDRAPERRQKVPDAAFGIVGVLVFAALLESLPRLGVLPRKYFPTLSETLTALAGQLGSASFWAALLDTVRGWGFGLGIALIAGTAVGFAIASSAKTIAITASTIEFLRPIPSVALIPLAVLLFGTDIRSTLLLVGYASFWPVLVQVLHGVQDIDPVAANTTESYGFSRWAVFRHLVWPTTLPYLITGARLSASVALILTISAELIIGSPGLGSAIARAQASNAIADVYAMVIVSGLLGMAVNVLIRSIERRVLRWHLSIRKDEVS</sequence>
<keyword evidence="3" id="KW-1003">Cell membrane</keyword>
<dbReference type="Proteomes" id="UP001550628">
    <property type="component" value="Unassembled WGS sequence"/>
</dbReference>
<keyword evidence="4 7" id="KW-0812">Transmembrane</keyword>
<dbReference type="Pfam" id="PF00528">
    <property type="entry name" value="BPD_transp_1"/>
    <property type="match status" value="1"/>
</dbReference>
<protein>
    <submittedName>
        <fullName evidence="9">ABC transporter permease</fullName>
    </submittedName>
</protein>
<evidence type="ECO:0000256" key="2">
    <source>
        <dbReference type="ARBA" id="ARBA00022448"/>
    </source>
</evidence>
<proteinExistence type="inferred from homology"/>
<comment type="similarity">
    <text evidence="7">Belongs to the binding-protein-dependent transport system permease family.</text>
</comment>
<feature type="transmembrane region" description="Helical" evidence="7">
    <location>
        <begin position="232"/>
        <end position="250"/>
    </location>
</feature>
<dbReference type="InterPro" id="IPR000515">
    <property type="entry name" value="MetI-like"/>
</dbReference>
<evidence type="ECO:0000256" key="7">
    <source>
        <dbReference type="RuleBase" id="RU363032"/>
    </source>
</evidence>
<evidence type="ECO:0000313" key="10">
    <source>
        <dbReference type="Proteomes" id="UP001550628"/>
    </source>
</evidence>
<keyword evidence="10" id="KW-1185">Reference proteome</keyword>
<comment type="subcellular location">
    <subcellularLocation>
        <location evidence="1 7">Cell membrane</location>
        <topology evidence="1 7">Multi-pass membrane protein</topology>
    </subcellularLocation>
</comment>
<keyword evidence="2 7" id="KW-0813">Transport</keyword>
<feature type="transmembrane region" description="Helical" evidence="7">
    <location>
        <begin position="188"/>
        <end position="212"/>
    </location>
</feature>
<evidence type="ECO:0000256" key="4">
    <source>
        <dbReference type="ARBA" id="ARBA00022692"/>
    </source>
</evidence>
<dbReference type="InterPro" id="IPR035906">
    <property type="entry name" value="MetI-like_sf"/>
</dbReference>
<dbReference type="SUPFAM" id="SSF161098">
    <property type="entry name" value="MetI-like"/>
    <property type="match status" value="1"/>
</dbReference>
<feature type="transmembrane region" description="Helical" evidence="7">
    <location>
        <begin position="77"/>
        <end position="99"/>
    </location>
</feature>
<keyword evidence="6 7" id="KW-0472">Membrane</keyword>
<dbReference type="EMBL" id="JBEYBF010000001">
    <property type="protein sequence ID" value="MEU1950548.1"/>
    <property type="molecule type" value="Genomic_DNA"/>
</dbReference>
<accession>A0ABV2WI29</accession>
<evidence type="ECO:0000256" key="5">
    <source>
        <dbReference type="ARBA" id="ARBA00022989"/>
    </source>
</evidence>
<reference evidence="9 10" key="1">
    <citation type="submission" date="2024-06" db="EMBL/GenBank/DDBJ databases">
        <title>The Natural Products Discovery Center: Release of the First 8490 Sequenced Strains for Exploring Actinobacteria Biosynthetic Diversity.</title>
        <authorList>
            <person name="Kalkreuter E."/>
            <person name="Kautsar S.A."/>
            <person name="Yang D."/>
            <person name="Bader C.D."/>
            <person name="Teijaro C.N."/>
            <person name="Fluegel L."/>
            <person name="Davis C.M."/>
            <person name="Simpson J.R."/>
            <person name="Lauterbach L."/>
            <person name="Steele A.D."/>
            <person name="Gui C."/>
            <person name="Meng S."/>
            <person name="Li G."/>
            <person name="Viehrig K."/>
            <person name="Ye F."/>
            <person name="Su P."/>
            <person name="Kiefer A.F."/>
            <person name="Nichols A."/>
            <person name="Cepeda A.J."/>
            <person name="Yan W."/>
            <person name="Fan B."/>
            <person name="Jiang Y."/>
            <person name="Adhikari A."/>
            <person name="Zheng C.-J."/>
            <person name="Schuster L."/>
            <person name="Cowan T.M."/>
            <person name="Smanski M.J."/>
            <person name="Chevrette M.G."/>
            <person name="De Carvalho L.P.S."/>
            <person name="Shen B."/>
        </authorList>
    </citation>
    <scope>NUCLEOTIDE SEQUENCE [LARGE SCALE GENOMIC DNA]</scope>
    <source>
        <strain evidence="9 10">NPDC019708</strain>
    </source>
</reference>
<feature type="domain" description="ABC transmembrane type-1" evidence="8">
    <location>
        <begin position="70"/>
        <end position="250"/>
    </location>
</feature>
<comment type="caution">
    <text evidence="9">The sequence shown here is derived from an EMBL/GenBank/DDBJ whole genome shotgun (WGS) entry which is preliminary data.</text>
</comment>
<dbReference type="RefSeq" id="WP_356954478.1">
    <property type="nucleotide sequence ID" value="NZ_JBEYBD010000002.1"/>
</dbReference>
<feature type="transmembrane region" description="Helical" evidence="7">
    <location>
        <begin position="20"/>
        <end position="41"/>
    </location>
</feature>
<evidence type="ECO:0000256" key="1">
    <source>
        <dbReference type="ARBA" id="ARBA00004651"/>
    </source>
</evidence>
<dbReference type="PANTHER" id="PTHR30151">
    <property type="entry name" value="ALKANE SULFONATE ABC TRANSPORTER-RELATED, MEMBRANE SUBUNIT"/>
    <property type="match status" value="1"/>
</dbReference>
<evidence type="ECO:0000256" key="6">
    <source>
        <dbReference type="ARBA" id="ARBA00023136"/>
    </source>
</evidence>
<dbReference type="Gene3D" id="1.10.3720.10">
    <property type="entry name" value="MetI-like"/>
    <property type="match status" value="1"/>
</dbReference>
<dbReference type="PROSITE" id="PS50928">
    <property type="entry name" value="ABC_TM1"/>
    <property type="match status" value="1"/>
</dbReference>
<evidence type="ECO:0000313" key="9">
    <source>
        <dbReference type="EMBL" id="MEU1950548.1"/>
    </source>
</evidence>
<gene>
    <name evidence="9" type="ORF">ABZ510_01685</name>
</gene>
<keyword evidence="5 7" id="KW-1133">Transmembrane helix</keyword>